<dbReference type="RefSeq" id="WP_275710418.1">
    <property type="nucleotide sequence ID" value="NZ_JANCMW010000040.1"/>
</dbReference>
<dbReference type="PANTHER" id="PTHR45527">
    <property type="entry name" value="NONRIBOSOMAL PEPTIDE SYNTHETASE"/>
    <property type="match status" value="1"/>
</dbReference>
<comment type="caution">
    <text evidence="2">The sequence shown here is derived from an EMBL/GenBank/DDBJ whole genome shotgun (WGS) entry which is preliminary data.</text>
</comment>
<dbReference type="Gene3D" id="3.40.50.12780">
    <property type="entry name" value="N-terminal domain of ligase-like"/>
    <property type="match status" value="1"/>
</dbReference>
<feature type="domain" description="AMP-dependent synthetase/ligase" evidence="1">
    <location>
        <begin position="7"/>
        <end position="108"/>
    </location>
</feature>
<dbReference type="InterPro" id="IPR000873">
    <property type="entry name" value="AMP-dep_synth/lig_dom"/>
</dbReference>
<dbReference type="EMBL" id="JANCMW010000040">
    <property type="protein sequence ID" value="MDF0752773.1"/>
    <property type="molecule type" value="Genomic_DNA"/>
</dbReference>
<keyword evidence="3" id="KW-1185">Reference proteome</keyword>
<protein>
    <submittedName>
        <fullName evidence="2">AMP-binding protein</fullName>
    </submittedName>
</protein>
<dbReference type="Pfam" id="PF00501">
    <property type="entry name" value="AMP-binding"/>
    <property type="match status" value="1"/>
</dbReference>
<dbReference type="PANTHER" id="PTHR45527:SF1">
    <property type="entry name" value="FATTY ACID SYNTHASE"/>
    <property type="match status" value="1"/>
</dbReference>
<proteinExistence type="predicted"/>
<name>A0ABT5YGJ3_9GAMM</name>
<dbReference type="Proteomes" id="UP001143391">
    <property type="component" value="Unassembled WGS sequence"/>
</dbReference>
<evidence type="ECO:0000313" key="2">
    <source>
        <dbReference type="EMBL" id="MDF0752773.1"/>
    </source>
</evidence>
<dbReference type="InterPro" id="IPR042099">
    <property type="entry name" value="ANL_N_sf"/>
</dbReference>
<evidence type="ECO:0000313" key="3">
    <source>
        <dbReference type="Proteomes" id="UP001143391"/>
    </source>
</evidence>
<feature type="non-terminal residue" evidence="2">
    <location>
        <position position="1"/>
    </location>
</feature>
<sequence length="164" mass="18250">WAELKGQPPGVRIYCFAGEAFSRQMMHHAIEHLKPDWVINGYGPTETVVTPTLWRVPADTADFDSAYAPIGDLVGDRQGYVLDADLNLLPPGIAGELYLGGALARGYLDRPEATAERFVPNPFRPGERLYRTGDRVVLNPDGQLEFQGRIDQQVKLRGFRIEIG</sequence>
<reference evidence="2" key="1">
    <citation type="submission" date="2022-07" db="EMBL/GenBank/DDBJ databases">
        <title>Marinobacter iranensis a new bacterium isolate from a hipersaline lake in Iran.</title>
        <authorList>
            <person name="Mohammad A.M.A."/>
            <person name="Cristina S.-P."/>
            <person name="Antonio V."/>
        </authorList>
    </citation>
    <scope>NUCLEOTIDE SEQUENCE</scope>
    <source>
        <strain evidence="2">71-i</strain>
    </source>
</reference>
<feature type="non-terminal residue" evidence="2">
    <location>
        <position position="164"/>
    </location>
</feature>
<accession>A0ABT5YGJ3</accession>
<gene>
    <name evidence="2" type="ORF">NLU14_21340</name>
</gene>
<dbReference type="SUPFAM" id="SSF56801">
    <property type="entry name" value="Acetyl-CoA synthetase-like"/>
    <property type="match status" value="1"/>
</dbReference>
<organism evidence="2 3">
    <name type="scientific">Marinobacter iranensis</name>
    <dbReference type="NCBI Taxonomy" id="2962607"/>
    <lineage>
        <taxon>Bacteria</taxon>
        <taxon>Pseudomonadati</taxon>
        <taxon>Pseudomonadota</taxon>
        <taxon>Gammaproteobacteria</taxon>
        <taxon>Pseudomonadales</taxon>
        <taxon>Marinobacteraceae</taxon>
        <taxon>Marinobacter</taxon>
    </lineage>
</organism>
<evidence type="ECO:0000259" key="1">
    <source>
        <dbReference type="Pfam" id="PF00501"/>
    </source>
</evidence>